<dbReference type="InterPro" id="IPR057170">
    <property type="entry name" value="DUF7848"/>
</dbReference>
<dbReference type="Proteomes" id="UP000634780">
    <property type="component" value="Unassembled WGS sequence"/>
</dbReference>
<feature type="compositionally biased region" description="Basic and acidic residues" evidence="1">
    <location>
        <begin position="7"/>
        <end position="20"/>
    </location>
</feature>
<dbReference type="Pfam" id="PF25232">
    <property type="entry name" value="DUF7848"/>
    <property type="match status" value="1"/>
</dbReference>
<organism evidence="3 4">
    <name type="scientific">Streptomyces flavofungini</name>
    <dbReference type="NCBI Taxonomy" id="68200"/>
    <lineage>
        <taxon>Bacteria</taxon>
        <taxon>Bacillati</taxon>
        <taxon>Actinomycetota</taxon>
        <taxon>Actinomycetes</taxon>
        <taxon>Kitasatosporales</taxon>
        <taxon>Streptomycetaceae</taxon>
        <taxon>Streptomyces</taxon>
    </lineage>
</organism>
<accession>A0ABS0XIV3</accession>
<dbReference type="EMBL" id="JAEKOZ010000050">
    <property type="protein sequence ID" value="MBJ3813125.1"/>
    <property type="molecule type" value="Genomic_DNA"/>
</dbReference>
<proteinExistence type="predicted"/>
<keyword evidence="4" id="KW-1185">Reference proteome</keyword>
<evidence type="ECO:0000313" key="3">
    <source>
        <dbReference type="EMBL" id="MBJ3813125.1"/>
    </source>
</evidence>
<protein>
    <recommendedName>
        <fullName evidence="2">DUF7848 domain-containing protein</fullName>
    </recommendedName>
</protein>
<name>A0ABS0XIV3_9ACTN</name>
<feature type="domain" description="DUF7848" evidence="2">
    <location>
        <begin position="3"/>
        <end position="78"/>
    </location>
</feature>
<sequence length="79" mass="9095">MMGTVYRPREHTIAPNREPDAEPITRSMECTVCGETSPVSEDHVEPQDWTLGHVREFPAHLDYREHVTLPYLVLPGPWL</sequence>
<feature type="region of interest" description="Disordered" evidence="1">
    <location>
        <begin position="1"/>
        <end position="22"/>
    </location>
</feature>
<evidence type="ECO:0000259" key="2">
    <source>
        <dbReference type="Pfam" id="PF25232"/>
    </source>
</evidence>
<evidence type="ECO:0000256" key="1">
    <source>
        <dbReference type="SAM" id="MobiDB-lite"/>
    </source>
</evidence>
<gene>
    <name evidence="3" type="ORF">JGB26_39745</name>
</gene>
<evidence type="ECO:0000313" key="4">
    <source>
        <dbReference type="Proteomes" id="UP000634780"/>
    </source>
</evidence>
<comment type="caution">
    <text evidence="3">The sequence shown here is derived from an EMBL/GenBank/DDBJ whole genome shotgun (WGS) entry which is preliminary data.</text>
</comment>
<reference evidence="3 4" key="1">
    <citation type="submission" date="2020-12" db="EMBL/GenBank/DDBJ databases">
        <title>Streptomyces typhae sp. nov., a novel endophytic actinomycete isolated from the root of cattail pollen (Typha angustifolia L.).</title>
        <authorList>
            <person name="Peng C."/>
            <person name="Liu C."/>
        </authorList>
    </citation>
    <scope>NUCLEOTIDE SEQUENCE [LARGE SCALE GENOMIC DNA]</scope>
    <source>
        <strain evidence="3 4">JCM 4753</strain>
    </source>
</reference>